<dbReference type="InterPro" id="IPR011666">
    <property type="entry name" value="DUF1604"/>
</dbReference>
<name>A0A3P3Y303_PLABS</name>
<evidence type="ECO:0000256" key="1">
    <source>
        <dbReference type="SAM" id="MobiDB-lite"/>
    </source>
</evidence>
<dbReference type="GO" id="GO:0005634">
    <property type="term" value="C:nucleus"/>
    <property type="evidence" value="ECO:0007669"/>
    <property type="project" value="TreeGrafter"/>
</dbReference>
<feature type="region of interest" description="Disordered" evidence="1">
    <location>
        <begin position="1"/>
        <end position="46"/>
    </location>
</feature>
<dbReference type="Proteomes" id="UP000290189">
    <property type="component" value="Unassembled WGS sequence"/>
</dbReference>
<proteinExistence type="predicted"/>
<feature type="compositionally biased region" description="Basic residues" evidence="1">
    <location>
        <begin position="704"/>
        <end position="715"/>
    </location>
</feature>
<reference evidence="3 4" key="1">
    <citation type="submission" date="2018-03" db="EMBL/GenBank/DDBJ databases">
        <authorList>
            <person name="Fogelqvist J."/>
        </authorList>
    </citation>
    <scope>NUCLEOTIDE SEQUENCE [LARGE SCALE GENOMIC DNA]</scope>
</reference>
<dbReference type="GO" id="GO:0006397">
    <property type="term" value="P:mRNA processing"/>
    <property type="evidence" value="ECO:0007669"/>
    <property type="project" value="InterPro"/>
</dbReference>
<feature type="region of interest" description="Disordered" evidence="1">
    <location>
        <begin position="88"/>
        <end position="108"/>
    </location>
</feature>
<feature type="compositionally biased region" description="Basic and acidic residues" evidence="1">
    <location>
        <begin position="631"/>
        <end position="641"/>
    </location>
</feature>
<feature type="compositionally biased region" description="Basic and acidic residues" evidence="1">
    <location>
        <begin position="652"/>
        <end position="661"/>
    </location>
</feature>
<feature type="compositionally biased region" description="Basic and acidic residues" evidence="1">
    <location>
        <begin position="510"/>
        <end position="529"/>
    </location>
</feature>
<organism evidence="3 4">
    <name type="scientific">Plasmodiophora brassicae</name>
    <name type="common">Clubroot disease agent</name>
    <dbReference type="NCBI Taxonomy" id="37360"/>
    <lineage>
        <taxon>Eukaryota</taxon>
        <taxon>Sar</taxon>
        <taxon>Rhizaria</taxon>
        <taxon>Endomyxa</taxon>
        <taxon>Phytomyxea</taxon>
        <taxon>Plasmodiophorida</taxon>
        <taxon>Plasmodiophoridae</taxon>
        <taxon>Plasmodiophora</taxon>
    </lineage>
</organism>
<keyword evidence="3" id="KW-0496">Mitochondrion</keyword>
<evidence type="ECO:0000313" key="4">
    <source>
        <dbReference type="Proteomes" id="UP000290189"/>
    </source>
</evidence>
<gene>
    <name evidence="3" type="ORF">PLBR_LOCUS1771</name>
</gene>
<feature type="region of interest" description="Disordered" evidence="1">
    <location>
        <begin position="557"/>
        <end position="724"/>
    </location>
</feature>
<dbReference type="AlphaFoldDB" id="A0A3P3Y303"/>
<dbReference type="EMBL" id="OVEO01000003">
    <property type="protein sequence ID" value="SPQ94556.1"/>
    <property type="molecule type" value="Genomic_DNA"/>
</dbReference>
<feature type="region of interest" description="Disordered" evidence="1">
    <location>
        <begin position="499"/>
        <end position="531"/>
    </location>
</feature>
<evidence type="ECO:0000313" key="3">
    <source>
        <dbReference type="EMBL" id="SPQ94556.1"/>
    </source>
</evidence>
<sequence length="724" mass="77899">MASSLKTEPAAFLGTPLTGRPRAAASSAGESGRPSQPSDRYKQELQSGLVSDYRGGQRLHGAFHGGWSAGYFNTVGSLAGFTPSTFVSSRRADVATQRPSQPSRPEDFMDDEDLAEQVALRPQTQFASSTTTAPATSGPVPHIDVVVRTIGVMLMQRMGWSRSNPTIGRPRAALRSFNVEPPPTGVAPPKNDAYGLGYTPEPTQLRLSSLLAGDQYDAAITDEYDDVAAASSPPPRSDAPRAAVPGFVKAMQGTPPDLRGTATLSSRVVVPDDYRADAVQLPEQVTIAPRLERYRAVLLTPRQRAIALGDAAAAVEPEARPASVFELISADDRARLSASLSSMFRVGETLRVGADASAPVAVHYPDDPAKQARFVQYMKQGAGGAGDATQATWRSALEADEFARLAPDAVAAVKREPGAAPDQGPVAVAPHDASSAARMRMFGALTRESDAWAPPRLLCKRFGVPDPFQGRAVPEPTIVDRDARFRTLLATLHPSLVAPRATTLAPTPVRPDDGDADDRGPEPRPERPPVDLFKAIFSDSEEDDDDDQEQDEVVVVPEQAQDDEALPEASSGARRAVVGPVLPASALTEPSDVVAAADRGPSTAGASPSPADRVSPVVHVAERVPVVPDASVDRHRDREASGSRPRQHRSRERSAVSDEERRRHRSSSAESSSHRRHKSKRKKHRSSASRRSHRTAEEEEERRIRHLARKLKKARRAGEHGEQR</sequence>
<feature type="compositionally biased region" description="Low complexity" evidence="1">
    <location>
        <begin position="614"/>
        <end position="628"/>
    </location>
</feature>
<protein>
    <recommendedName>
        <fullName evidence="2">G patch domain-containing protein</fullName>
    </recommendedName>
</protein>
<dbReference type="PANTHER" id="PTHR13384:SF19">
    <property type="entry name" value="G PATCH DOMAIN-CONTAINING PROTEIN 1"/>
    <property type="match status" value="1"/>
</dbReference>
<feature type="compositionally biased region" description="Low complexity" evidence="1">
    <location>
        <begin position="19"/>
        <end position="35"/>
    </location>
</feature>
<feature type="compositionally biased region" description="Basic residues" evidence="1">
    <location>
        <begin position="674"/>
        <end position="693"/>
    </location>
</feature>
<feature type="domain" description="G patch" evidence="2">
    <location>
        <begin position="46"/>
        <end position="118"/>
    </location>
</feature>
<evidence type="ECO:0000259" key="2">
    <source>
        <dbReference type="Pfam" id="PF07713"/>
    </source>
</evidence>
<dbReference type="Pfam" id="PF07713">
    <property type="entry name" value="DUF1604"/>
    <property type="match status" value="1"/>
</dbReference>
<dbReference type="GO" id="GO:0003723">
    <property type="term" value="F:RNA binding"/>
    <property type="evidence" value="ECO:0007669"/>
    <property type="project" value="TreeGrafter"/>
</dbReference>
<geneLocation type="mitochondrion" evidence="3"/>
<dbReference type="PANTHER" id="PTHR13384">
    <property type="entry name" value="G PATCH DOMAIN-CONTAINING PROTEIN 1"/>
    <property type="match status" value="1"/>
</dbReference>
<accession>A0A3P3Y303</accession>